<evidence type="ECO:0000313" key="21">
    <source>
        <dbReference type="EMBL" id="RUO28674.1"/>
    </source>
</evidence>
<protein>
    <recommendedName>
        <fullName evidence="8">Riboflavin biosynthesis protein RibD</fullName>
        <ecNumber evidence="7">1.1.1.193</ecNumber>
        <ecNumber evidence="6">3.5.4.26</ecNumber>
    </recommendedName>
</protein>
<feature type="binding site" evidence="17">
    <location>
        <position position="178"/>
    </location>
    <ligand>
        <name>substrate</name>
    </ligand>
</feature>
<dbReference type="InterPro" id="IPR011549">
    <property type="entry name" value="RibD_C"/>
</dbReference>
<dbReference type="OrthoDB" id="9800865at2"/>
<dbReference type="GO" id="GO:0008703">
    <property type="term" value="F:5-amino-6-(5-phosphoribosylamino)uracil reductase activity"/>
    <property type="evidence" value="ECO:0007669"/>
    <property type="project" value="UniProtKB-EC"/>
</dbReference>
<sequence length="412" mass="44304">MTEVGRDFTQFDKSCMAEALRLAAMGLFTTSPNPNVGCVIASANGAVVGRGYHAKAGTEHAEVHALREAGEQAAGATAYVTLEPCSHFGRTPPCADALIEAGIARVVVAMQDPYHKVAGRGIEKLRAAGIEVAVGLFAAQAAALNKGFICRATTGRPYVRVKLAQSLDGRTALSNGQSKWITSTEARHDVQFGRAQCSALLTGAGTVMADDPLLNVRLALDEYQSQAHLRRALANEALYQEVAATEPLSLPSTLAQTALSEVRQPARVVVDNRCEIHDLLQLWQVDAPIWLASPHHCEDGLNSELPAHGEYLWVETGADDSRIDLPQLIELLGQRDVNDLWVEAGASLAGALLSHDLIDELIVYTAPRLMGPDATGLIDMPMLSAMDQVPQFEFSEVERVGTDLKLTVRITR</sequence>
<dbReference type="InterPro" id="IPR002734">
    <property type="entry name" value="RibDG_C"/>
</dbReference>
<keyword evidence="14" id="KW-0560">Oxidoreductase</keyword>
<feature type="binding site" evidence="17">
    <location>
        <position position="217"/>
    </location>
    <ligand>
        <name>substrate</name>
    </ligand>
</feature>
<dbReference type="GO" id="GO:0008270">
    <property type="term" value="F:zinc ion binding"/>
    <property type="evidence" value="ECO:0007669"/>
    <property type="project" value="InterPro"/>
</dbReference>
<dbReference type="InterPro" id="IPR016192">
    <property type="entry name" value="APOBEC/CMP_deaminase_Zn-bd"/>
</dbReference>
<evidence type="ECO:0000256" key="6">
    <source>
        <dbReference type="ARBA" id="ARBA00012766"/>
    </source>
</evidence>
<dbReference type="InterPro" id="IPR016193">
    <property type="entry name" value="Cytidine_deaminase-like"/>
</dbReference>
<dbReference type="EC" id="3.5.4.26" evidence="6"/>
<evidence type="ECO:0000256" key="7">
    <source>
        <dbReference type="ARBA" id="ARBA00013173"/>
    </source>
</evidence>
<dbReference type="GO" id="GO:0050661">
    <property type="term" value="F:NADP binding"/>
    <property type="evidence" value="ECO:0007669"/>
    <property type="project" value="InterPro"/>
</dbReference>
<dbReference type="Pfam" id="PF00383">
    <property type="entry name" value="dCMP_cyt_deam_1"/>
    <property type="match status" value="1"/>
</dbReference>
<dbReference type="InterPro" id="IPR004794">
    <property type="entry name" value="Eubact_RibD"/>
</dbReference>
<dbReference type="GO" id="GO:0009231">
    <property type="term" value="P:riboflavin biosynthetic process"/>
    <property type="evidence" value="ECO:0007669"/>
    <property type="project" value="UniProtKB-UniPathway"/>
</dbReference>
<comment type="caution">
    <text evidence="20">The sequence shown here is derived from an EMBL/GenBank/DDBJ whole genome shotgun (WGS) entry which is preliminary data.</text>
</comment>
<reference evidence="21 23" key="1">
    <citation type="journal article" date="2018" name="Front. Microbiol.">
        <title>Genome-Based Analysis Reveals the Taxonomy and Diversity of the Family Idiomarinaceae.</title>
        <authorList>
            <person name="Liu Y."/>
            <person name="Lai Q."/>
            <person name="Shao Z."/>
        </authorList>
    </citation>
    <scope>NUCLEOTIDE SEQUENCE [LARGE SCALE GENOMIC DNA]</scope>
    <source>
        <strain evidence="21 23">CF12-14</strain>
    </source>
</reference>
<feature type="binding site" evidence="17">
    <location>
        <position position="194"/>
    </location>
    <ligand>
        <name>substrate</name>
    </ligand>
</feature>
<evidence type="ECO:0000256" key="8">
    <source>
        <dbReference type="ARBA" id="ARBA00019930"/>
    </source>
</evidence>
<dbReference type="PROSITE" id="PS51747">
    <property type="entry name" value="CYT_DCMP_DEAMINASES_2"/>
    <property type="match status" value="1"/>
</dbReference>
<dbReference type="InterPro" id="IPR002125">
    <property type="entry name" value="CMP_dCMP_dom"/>
</dbReference>
<dbReference type="NCBIfam" id="TIGR00227">
    <property type="entry name" value="ribD_Cterm"/>
    <property type="match status" value="1"/>
</dbReference>
<evidence type="ECO:0000256" key="1">
    <source>
        <dbReference type="ARBA" id="ARBA00002151"/>
    </source>
</evidence>
<keyword evidence="12 18" id="KW-0862">Zinc</keyword>
<feature type="binding site" evidence="17">
    <location>
        <position position="210"/>
    </location>
    <ligand>
        <name>NADP(+)</name>
        <dbReference type="ChEBI" id="CHEBI:58349"/>
    </ligand>
</feature>
<keyword evidence="23" id="KW-1185">Reference proteome</keyword>
<keyword evidence="11" id="KW-0378">Hydrolase</keyword>
<evidence type="ECO:0000256" key="16">
    <source>
        <dbReference type="PIRSR" id="PIRSR006769-1"/>
    </source>
</evidence>
<dbReference type="Pfam" id="PF01872">
    <property type="entry name" value="RibD_C"/>
    <property type="match status" value="1"/>
</dbReference>
<organism evidence="20 22">
    <name type="scientific">Aliidiomarina maris</name>
    <dbReference type="NCBI Taxonomy" id="531312"/>
    <lineage>
        <taxon>Bacteria</taxon>
        <taxon>Pseudomonadati</taxon>
        <taxon>Pseudomonadota</taxon>
        <taxon>Gammaproteobacteria</taxon>
        <taxon>Alteromonadales</taxon>
        <taxon>Idiomarinaceae</taxon>
        <taxon>Aliidiomarina</taxon>
    </lineage>
</organism>
<feature type="binding site" evidence="18">
    <location>
        <position position="85"/>
    </location>
    <ligand>
        <name>Zn(2+)</name>
        <dbReference type="ChEBI" id="CHEBI:29105"/>
        <note>catalytic</note>
    </ligand>
</feature>
<dbReference type="Proteomes" id="UP000287865">
    <property type="component" value="Unassembled WGS sequence"/>
</dbReference>
<evidence type="ECO:0000256" key="5">
    <source>
        <dbReference type="ARBA" id="ARBA00007417"/>
    </source>
</evidence>
<dbReference type="PANTHER" id="PTHR38011">
    <property type="entry name" value="DIHYDROFOLATE REDUCTASE FAMILY PROTEIN (AFU_ORTHOLOGUE AFUA_8G06820)"/>
    <property type="match status" value="1"/>
</dbReference>
<feature type="binding site" evidence="17">
    <location>
        <position position="343"/>
    </location>
    <ligand>
        <name>substrate</name>
    </ligand>
</feature>
<dbReference type="AlphaFoldDB" id="A0A327X4E2"/>
<evidence type="ECO:0000256" key="14">
    <source>
        <dbReference type="ARBA" id="ARBA00023002"/>
    </source>
</evidence>
<feature type="binding site" evidence="17">
    <location>
        <position position="214"/>
    </location>
    <ligand>
        <name>substrate</name>
    </ligand>
</feature>
<reference evidence="20 22" key="2">
    <citation type="submission" date="2018-06" db="EMBL/GenBank/DDBJ databases">
        <title>Genomic Encyclopedia of Type Strains, Phase III (KMG-III): the genomes of soil and plant-associated and newly described type strains.</title>
        <authorList>
            <person name="Whitman W."/>
        </authorList>
    </citation>
    <scope>NUCLEOTIDE SEQUENCE [LARGE SCALE GENOMIC DNA]</scope>
    <source>
        <strain evidence="20 22">CGMCC 1.15366</strain>
    </source>
</reference>
<proteinExistence type="inferred from homology"/>
<feature type="domain" description="CMP/dCMP-type deaminase" evidence="19">
    <location>
        <begin position="10"/>
        <end position="133"/>
    </location>
</feature>
<dbReference type="Gene3D" id="3.40.430.10">
    <property type="entry name" value="Dihydrofolate Reductase, subunit A"/>
    <property type="match status" value="1"/>
</dbReference>
<dbReference type="RefSeq" id="WP_111568329.1">
    <property type="nucleotide sequence ID" value="NZ_PIPK01000001.1"/>
</dbReference>
<evidence type="ECO:0000256" key="10">
    <source>
        <dbReference type="ARBA" id="ARBA00022723"/>
    </source>
</evidence>
<dbReference type="PROSITE" id="PS00903">
    <property type="entry name" value="CYT_DCMP_DEAMINASES_1"/>
    <property type="match status" value="1"/>
</dbReference>
<dbReference type="NCBIfam" id="TIGR00326">
    <property type="entry name" value="eubact_ribD"/>
    <property type="match status" value="1"/>
</dbReference>
<dbReference type="GO" id="GO:0008835">
    <property type="term" value="F:diaminohydroxyphosphoribosylaminopyrimidine deaminase activity"/>
    <property type="evidence" value="ECO:0007669"/>
    <property type="project" value="UniProtKB-EC"/>
</dbReference>
<keyword evidence="15" id="KW-0511">Multifunctional enzyme</keyword>
<evidence type="ECO:0000256" key="2">
    <source>
        <dbReference type="ARBA" id="ARBA00004882"/>
    </source>
</evidence>
<evidence type="ECO:0000256" key="11">
    <source>
        <dbReference type="ARBA" id="ARBA00022801"/>
    </source>
</evidence>
<evidence type="ECO:0000256" key="13">
    <source>
        <dbReference type="ARBA" id="ARBA00022857"/>
    </source>
</evidence>
<dbReference type="Proteomes" id="UP000249203">
    <property type="component" value="Unassembled WGS sequence"/>
</dbReference>
<keyword evidence="10 18" id="KW-0479">Metal-binding</keyword>
<keyword evidence="9" id="KW-0686">Riboflavin biosynthesis</keyword>
<evidence type="ECO:0000313" key="23">
    <source>
        <dbReference type="Proteomes" id="UP000287865"/>
    </source>
</evidence>
<comment type="pathway">
    <text evidence="2">Cofactor biosynthesis; riboflavin biosynthesis; 5-amino-6-(D-ribitylamino)uracil from GTP: step 2/4.</text>
</comment>
<feature type="binding site" evidence="18">
    <location>
        <position position="60"/>
    </location>
    <ligand>
        <name>Zn(2+)</name>
        <dbReference type="ChEBI" id="CHEBI:29105"/>
        <note>catalytic</note>
    </ligand>
</feature>
<evidence type="ECO:0000256" key="18">
    <source>
        <dbReference type="PIRSR" id="PIRSR006769-3"/>
    </source>
</evidence>
<evidence type="ECO:0000256" key="4">
    <source>
        <dbReference type="ARBA" id="ARBA00005259"/>
    </source>
</evidence>
<dbReference type="EMBL" id="QLMD01000001">
    <property type="protein sequence ID" value="RAK01867.1"/>
    <property type="molecule type" value="Genomic_DNA"/>
</dbReference>
<dbReference type="EMBL" id="PIPK01000001">
    <property type="protein sequence ID" value="RUO28674.1"/>
    <property type="molecule type" value="Genomic_DNA"/>
</dbReference>
<feature type="binding site" evidence="17">
    <location>
        <begin position="345"/>
        <end position="351"/>
    </location>
    <ligand>
        <name>NADP(+)</name>
        <dbReference type="ChEBI" id="CHEBI:58349"/>
    </ligand>
</feature>
<feature type="binding site" evidence="17">
    <location>
        <position position="180"/>
    </location>
    <ligand>
        <name>NADP(+)</name>
        <dbReference type="ChEBI" id="CHEBI:58349"/>
    </ligand>
</feature>
<comment type="similarity">
    <text evidence="5">In the C-terminal section; belongs to the HTP reductase family.</text>
</comment>
<comment type="pathway">
    <text evidence="3">Cofactor biosynthesis; riboflavin biosynthesis; 5-amino-6-(D-ribitylamino)uracil from GTP: step 3/4.</text>
</comment>
<evidence type="ECO:0000259" key="19">
    <source>
        <dbReference type="PROSITE" id="PS51747"/>
    </source>
</evidence>
<comment type="function">
    <text evidence="1">Converts 2,5-diamino-6-(ribosylamino)-4(3h)-pyrimidinone 5'-phosphate into 5-amino-6-(ribosylamino)-2,4(1h,3h)-pyrimidinedione 5'-phosphate.</text>
</comment>
<gene>
    <name evidence="21" type="primary">ribD</name>
    <name evidence="20" type="ORF">B0I24_101507</name>
    <name evidence="21" type="ORF">CWE07_02465</name>
</gene>
<evidence type="ECO:0000256" key="17">
    <source>
        <dbReference type="PIRSR" id="PIRSR006769-2"/>
    </source>
</evidence>
<keyword evidence="13 17" id="KW-0521">NADP</keyword>
<feature type="binding site" evidence="18">
    <location>
        <position position="94"/>
    </location>
    <ligand>
        <name>Zn(2+)</name>
        <dbReference type="ChEBI" id="CHEBI:29105"/>
        <note>catalytic</note>
    </ligand>
</feature>
<evidence type="ECO:0000256" key="3">
    <source>
        <dbReference type="ARBA" id="ARBA00004910"/>
    </source>
</evidence>
<dbReference type="EC" id="1.1.1.193" evidence="7"/>
<feature type="active site" description="Proton donor" evidence="16">
    <location>
        <position position="62"/>
    </location>
</feature>
<dbReference type="UniPathway" id="UPA00275">
    <property type="reaction ID" value="UER00401"/>
</dbReference>
<evidence type="ECO:0000313" key="20">
    <source>
        <dbReference type="EMBL" id="RAK01867.1"/>
    </source>
</evidence>
<dbReference type="InterPro" id="IPR024072">
    <property type="entry name" value="DHFR-like_dom_sf"/>
</dbReference>
<feature type="binding site" evidence="17">
    <location>
        <position position="164"/>
    </location>
    <ligand>
        <name>NADP(+)</name>
        <dbReference type="ChEBI" id="CHEBI:58349"/>
    </ligand>
</feature>
<evidence type="ECO:0000256" key="15">
    <source>
        <dbReference type="ARBA" id="ARBA00023268"/>
    </source>
</evidence>
<evidence type="ECO:0000313" key="22">
    <source>
        <dbReference type="Proteomes" id="UP000249203"/>
    </source>
</evidence>
<comment type="cofactor">
    <cofactor evidence="18">
        <name>Zn(2+)</name>
        <dbReference type="ChEBI" id="CHEBI:29105"/>
    </cofactor>
    <text evidence="18">Binds 1 zinc ion.</text>
</comment>
<dbReference type="Gene3D" id="3.40.140.10">
    <property type="entry name" value="Cytidine Deaminase, domain 2"/>
    <property type="match status" value="1"/>
</dbReference>
<dbReference type="PANTHER" id="PTHR38011:SF7">
    <property type="entry name" value="2,5-DIAMINO-6-RIBOSYLAMINO-4(3H)-PYRIMIDINONE 5'-PHOSPHATE REDUCTASE"/>
    <property type="match status" value="1"/>
</dbReference>
<dbReference type="CDD" id="cd01284">
    <property type="entry name" value="Riboflavin_deaminase-reductase"/>
    <property type="match status" value="1"/>
</dbReference>
<comment type="similarity">
    <text evidence="4">In the N-terminal section; belongs to the cytidine and deoxycytidylate deaminase family.</text>
</comment>
<dbReference type="InterPro" id="IPR050765">
    <property type="entry name" value="Riboflavin_Biosynth_HTPR"/>
</dbReference>
<feature type="binding site" evidence="17">
    <location>
        <position position="206"/>
    </location>
    <ligand>
        <name>substrate</name>
    </ligand>
</feature>
<dbReference type="FunFam" id="3.40.140.10:FF:000025">
    <property type="entry name" value="Riboflavin biosynthesis protein RibD"/>
    <property type="match status" value="1"/>
</dbReference>
<evidence type="ECO:0000256" key="9">
    <source>
        <dbReference type="ARBA" id="ARBA00022619"/>
    </source>
</evidence>
<evidence type="ECO:0000256" key="12">
    <source>
        <dbReference type="ARBA" id="ARBA00022833"/>
    </source>
</evidence>
<accession>A0A327X4E2</accession>
<dbReference type="SUPFAM" id="SSF53927">
    <property type="entry name" value="Cytidine deaminase-like"/>
    <property type="match status" value="1"/>
</dbReference>
<name>A0A327X4E2_9GAMM</name>
<dbReference type="PIRSF" id="PIRSF006769">
    <property type="entry name" value="RibD"/>
    <property type="match status" value="1"/>
</dbReference>
<dbReference type="SUPFAM" id="SSF53597">
    <property type="entry name" value="Dihydrofolate reductase-like"/>
    <property type="match status" value="1"/>
</dbReference>